<protein>
    <submittedName>
        <fullName evidence="5">Helix-turn-helix domain-containing protein</fullName>
    </submittedName>
</protein>
<keyword evidence="1" id="KW-0805">Transcription regulation</keyword>
<dbReference type="PRINTS" id="PR00032">
    <property type="entry name" value="HTHARAC"/>
</dbReference>
<reference evidence="6" key="1">
    <citation type="journal article" date="2019" name="Int. J. Syst. Evol. Microbiol.">
        <title>The Global Catalogue of Microorganisms (GCM) 10K type strain sequencing project: providing services to taxonomists for standard genome sequencing and annotation.</title>
        <authorList>
            <consortium name="The Broad Institute Genomics Platform"/>
            <consortium name="The Broad Institute Genome Sequencing Center for Infectious Disease"/>
            <person name="Wu L."/>
            <person name="Ma J."/>
        </authorList>
    </citation>
    <scope>NUCLEOTIDE SEQUENCE [LARGE SCALE GENOMIC DNA]</scope>
    <source>
        <strain evidence="6">JCM 17316</strain>
    </source>
</reference>
<evidence type="ECO:0000313" key="5">
    <source>
        <dbReference type="EMBL" id="GAA4135586.1"/>
    </source>
</evidence>
<dbReference type="Gene3D" id="1.10.10.60">
    <property type="entry name" value="Homeodomain-like"/>
    <property type="match status" value="1"/>
</dbReference>
<dbReference type="PANTHER" id="PTHR46796:SF6">
    <property type="entry name" value="ARAC SUBFAMILY"/>
    <property type="match status" value="1"/>
</dbReference>
<organism evidence="5 6">
    <name type="scientific">Actinomadura keratinilytica</name>
    <dbReference type="NCBI Taxonomy" id="547461"/>
    <lineage>
        <taxon>Bacteria</taxon>
        <taxon>Bacillati</taxon>
        <taxon>Actinomycetota</taxon>
        <taxon>Actinomycetes</taxon>
        <taxon>Streptosporangiales</taxon>
        <taxon>Thermomonosporaceae</taxon>
        <taxon>Actinomadura</taxon>
    </lineage>
</organism>
<dbReference type="SUPFAM" id="SSF46689">
    <property type="entry name" value="Homeodomain-like"/>
    <property type="match status" value="1"/>
</dbReference>
<dbReference type="InterPro" id="IPR020449">
    <property type="entry name" value="Tscrpt_reg_AraC-type_HTH"/>
</dbReference>
<proteinExistence type="predicted"/>
<keyword evidence="3" id="KW-0804">Transcription</keyword>
<feature type="domain" description="HTH araC/xylS-type" evidence="4">
    <location>
        <begin position="218"/>
        <end position="319"/>
    </location>
</feature>
<dbReference type="PROSITE" id="PS01124">
    <property type="entry name" value="HTH_ARAC_FAMILY_2"/>
    <property type="match status" value="1"/>
</dbReference>
<dbReference type="InterPro" id="IPR018060">
    <property type="entry name" value="HTH_AraC"/>
</dbReference>
<dbReference type="Pfam" id="PF14525">
    <property type="entry name" value="AraC_binding_2"/>
    <property type="match status" value="1"/>
</dbReference>
<evidence type="ECO:0000313" key="6">
    <source>
        <dbReference type="Proteomes" id="UP001500266"/>
    </source>
</evidence>
<comment type="caution">
    <text evidence="5">The sequence shown here is derived from an EMBL/GenBank/DDBJ whole genome shotgun (WGS) entry which is preliminary data.</text>
</comment>
<name>A0ABP7YGR4_9ACTN</name>
<keyword evidence="2" id="KW-0238">DNA-binding</keyword>
<dbReference type="SMART" id="SM00342">
    <property type="entry name" value="HTH_ARAC"/>
    <property type="match status" value="1"/>
</dbReference>
<evidence type="ECO:0000256" key="3">
    <source>
        <dbReference type="ARBA" id="ARBA00023163"/>
    </source>
</evidence>
<evidence type="ECO:0000259" key="4">
    <source>
        <dbReference type="PROSITE" id="PS01124"/>
    </source>
</evidence>
<dbReference type="EMBL" id="BAABDO010000018">
    <property type="protein sequence ID" value="GAA4135586.1"/>
    <property type="molecule type" value="Genomic_DNA"/>
</dbReference>
<keyword evidence="6" id="KW-1185">Reference proteome</keyword>
<evidence type="ECO:0000256" key="2">
    <source>
        <dbReference type="ARBA" id="ARBA00023125"/>
    </source>
</evidence>
<dbReference type="InterPro" id="IPR035418">
    <property type="entry name" value="AraC-bd_2"/>
</dbReference>
<dbReference type="PANTHER" id="PTHR46796">
    <property type="entry name" value="HTH-TYPE TRANSCRIPTIONAL ACTIVATOR RHAS-RELATED"/>
    <property type="match status" value="1"/>
</dbReference>
<dbReference type="InterPro" id="IPR009057">
    <property type="entry name" value="Homeodomain-like_sf"/>
</dbReference>
<dbReference type="Pfam" id="PF12833">
    <property type="entry name" value="HTH_18"/>
    <property type="match status" value="1"/>
</dbReference>
<dbReference type="Proteomes" id="UP001500266">
    <property type="component" value="Unassembled WGS sequence"/>
</dbReference>
<gene>
    <name evidence="5" type="ORF">GCM10022416_18350</name>
</gene>
<accession>A0ABP7YGR4</accession>
<sequence length="329" mass="36753">MYQTLTLNDLPARDRFALWRETVASAVAPVPYDIRSDHADDFDATMHVLNLGAVQISRHVQSPIHVRRTAKLIRQSGAEHYHLTLVRRGTTSATQAGRDTAVGPGDLMLHDTWRPFHGTHTGYRRVDGVQVMVARELVPLPPDQVGRLCAVRLPGREGVGALLVQFLNQVTRNAGTYRPADAARLGGVCIDLLTAVLARHLETEHAVPHDSRKRTLLLRIHAFIERSLGDPELSPGLIAAAHHISLRSLHRLFADQGTTVADWIRTRRLEQCRRELASVDHRHLAIHTIAARWGYPHPGNFTRAFHTAYGLTPSEYRRKQEAHSAIPST</sequence>
<evidence type="ECO:0000256" key="1">
    <source>
        <dbReference type="ARBA" id="ARBA00023015"/>
    </source>
</evidence>
<dbReference type="InterPro" id="IPR050204">
    <property type="entry name" value="AraC_XylS_family_regulators"/>
</dbReference>
<dbReference type="RefSeq" id="WP_345019396.1">
    <property type="nucleotide sequence ID" value="NZ_BAABDO010000018.1"/>
</dbReference>